<evidence type="ECO:0000313" key="3">
    <source>
        <dbReference type="EMBL" id="MBB3097564.1"/>
    </source>
</evidence>
<proteinExistence type="predicted"/>
<dbReference type="EMBL" id="JACHXF010000011">
    <property type="protein sequence ID" value="MBB3097564.1"/>
    <property type="molecule type" value="Genomic_DNA"/>
</dbReference>
<name>A0A7W5AKJ1_9ACTN</name>
<gene>
    <name evidence="3" type="ORF">FHR83_005242</name>
</gene>
<dbReference type="Proteomes" id="UP000590749">
    <property type="component" value="Unassembled WGS sequence"/>
</dbReference>
<dbReference type="AlphaFoldDB" id="A0A7W5AKJ1"/>
<keyword evidence="2" id="KW-0472">Membrane</keyword>
<evidence type="ECO:0000256" key="2">
    <source>
        <dbReference type="SAM" id="Phobius"/>
    </source>
</evidence>
<comment type="caution">
    <text evidence="3">The sequence shown here is derived from an EMBL/GenBank/DDBJ whole genome shotgun (WGS) entry which is preliminary data.</text>
</comment>
<dbReference type="RefSeq" id="WP_183222963.1">
    <property type="nucleotide sequence ID" value="NZ_BOME01000039.1"/>
</dbReference>
<feature type="region of interest" description="Disordered" evidence="1">
    <location>
        <begin position="1"/>
        <end position="27"/>
    </location>
</feature>
<keyword evidence="2" id="KW-1133">Transmembrane helix</keyword>
<evidence type="ECO:0000256" key="1">
    <source>
        <dbReference type="SAM" id="MobiDB-lite"/>
    </source>
</evidence>
<accession>A0A7W5AKJ1</accession>
<feature type="transmembrane region" description="Helical" evidence="2">
    <location>
        <begin position="40"/>
        <end position="60"/>
    </location>
</feature>
<sequence>MPPAEGGTPGYPGAPAQGFPPPGFPPAEAAPRKNKALGKVLGVLGAIMVIAVVVVIKVLISSLLGDATADAKTGDCVSIGKELGAEVSETTAEVVDCSSGEAGYTVVGRVEGTTDVMGTACDQYFKEGDDAVILAGDDYLLCVVAKP</sequence>
<organism evidence="3 4">
    <name type="scientific">Actinoplanes campanulatus</name>
    <dbReference type="NCBI Taxonomy" id="113559"/>
    <lineage>
        <taxon>Bacteria</taxon>
        <taxon>Bacillati</taxon>
        <taxon>Actinomycetota</taxon>
        <taxon>Actinomycetes</taxon>
        <taxon>Micromonosporales</taxon>
        <taxon>Micromonosporaceae</taxon>
        <taxon>Actinoplanes</taxon>
    </lineage>
</organism>
<protein>
    <submittedName>
        <fullName evidence="3">Uncharacterized protein</fullName>
    </submittedName>
</protein>
<evidence type="ECO:0000313" key="4">
    <source>
        <dbReference type="Proteomes" id="UP000590749"/>
    </source>
</evidence>
<reference evidence="3 4" key="1">
    <citation type="submission" date="2020-08" db="EMBL/GenBank/DDBJ databases">
        <title>Genomic Encyclopedia of Type Strains, Phase III (KMG-III): the genomes of soil and plant-associated and newly described type strains.</title>
        <authorList>
            <person name="Whitman W."/>
        </authorList>
    </citation>
    <scope>NUCLEOTIDE SEQUENCE [LARGE SCALE GENOMIC DNA]</scope>
    <source>
        <strain evidence="3 4">CECT 3287</strain>
    </source>
</reference>
<keyword evidence="4" id="KW-1185">Reference proteome</keyword>
<keyword evidence="2" id="KW-0812">Transmembrane</keyword>